<dbReference type="PANTHER" id="PTHR12741:SF103">
    <property type="entry name" value="1,3-BETA-GLUCAN SYNTHASE"/>
    <property type="match status" value="1"/>
</dbReference>
<dbReference type="Pfam" id="PF14288">
    <property type="entry name" value="FKS1_dom1"/>
    <property type="match status" value="1"/>
</dbReference>
<dbReference type="SMART" id="SM01205">
    <property type="entry name" value="FKS1_dom1"/>
    <property type="match status" value="1"/>
</dbReference>
<reference evidence="17" key="1">
    <citation type="journal article" date="2014" name="Science">
        <title>Ancient hybridizations among the ancestral genomes of bread wheat.</title>
        <authorList>
            <consortium name="International Wheat Genome Sequencing Consortium,"/>
            <person name="Marcussen T."/>
            <person name="Sandve S.R."/>
            <person name="Heier L."/>
            <person name="Spannagl M."/>
            <person name="Pfeifer M."/>
            <person name="Jakobsen K.S."/>
            <person name="Wulff B.B."/>
            <person name="Steuernagel B."/>
            <person name="Mayer K.F."/>
            <person name="Olsen O.A."/>
        </authorList>
    </citation>
    <scope>NUCLEOTIDE SEQUENCE [LARGE SCALE GENOMIC DNA]</scope>
    <source>
        <strain evidence="17">cv. AL8/78</strain>
    </source>
</reference>
<evidence type="ECO:0000256" key="9">
    <source>
        <dbReference type="ARBA" id="ARBA00022960"/>
    </source>
</evidence>
<proteinExistence type="inferred from homology"/>
<dbReference type="InterPro" id="IPR023175">
    <property type="entry name" value="Vta1/CALS_N_sf"/>
</dbReference>
<feature type="domain" description="1,3-beta-glucan synthase component FKS1-like" evidence="15">
    <location>
        <begin position="321"/>
        <end position="438"/>
    </location>
</feature>
<evidence type="ECO:0000256" key="12">
    <source>
        <dbReference type="ARBA" id="ARBA00023316"/>
    </source>
</evidence>
<dbReference type="EnsemblPlants" id="AET6Gv21015200.68">
    <property type="protein sequence ID" value="AET6Gv21015200.68"/>
    <property type="gene ID" value="AET6Gv21015200"/>
</dbReference>
<dbReference type="GO" id="GO:0003843">
    <property type="term" value="F:1,3-beta-D-glucan synthase activity"/>
    <property type="evidence" value="ECO:0007669"/>
    <property type="project" value="UniProtKB-EC"/>
</dbReference>
<accession>A0A453Q8G3</accession>
<keyword evidence="8" id="KW-0812">Transmembrane</keyword>
<evidence type="ECO:0000256" key="10">
    <source>
        <dbReference type="ARBA" id="ARBA00022989"/>
    </source>
</evidence>
<evidence type="ECO:0000256" key="13">
    <source>
        <dbReference type="ARBA" id="ARBA00032165"/>
    </source>
</evidence>
<evidence type="ECO:0000256" key="6">
    <source>
        <dbReference type="ARBA" id="ARBA00022676"/>
    </source>
</evidence>
<dbReference type="AlphaFoldDB" id="A0A453Q8G3"/>
<comment type="similarity">
    <text evidence="3">Belongs to the glycosyltransferase 48 family.</text>
</comment>
<dbReference type="InterPro" id="IPR026899">
    <property type="entry name" value="FKS1-like_dom1"/>
</dbReference>
<evidence type="ECO:0000256" key="14">
    <source>
        <dbReference type="ARBA" id="ARBA00047777"/>
    </source>
</evidence>
<protein>
    <recommendedName>
        <fullName evidence="13">1,3-beta-glucan synthase</fullName>
        <ecNumber evidence="4">2.4.1.34</ecNumber>
    </recommendedName>
    <alternativeName>
        <fullName evidence="13">1,3-beta-glucan synthase</fullName>
    </alternativeName>
</protein>
<dbReference type="GO" id="GO:0071555">
    <property type="term" value="P:cell wall organization"/>
    <property type="evidence" value="ECO:0007669"/>
    <property type="project" value="UniProtKB-KW"/>
</dbReference>
<reference evidence="16" key="5">
    <citation type="journal article" date="2021" name="G3 (Bethesda)">
        <title>Aegilops tauschii genome assembly Aet v5.0 features greater sequence contiguity and improved annotation.</title>
        <authorList>
            <person name="Wang L."/>
            <person name="Zhu T."/>
            <person name="Rodriguez J.C."/>
            <person name="Deal K.R."/>
            <person name="Dubcovsky J."/>
            <person name="McGuire P.E."/>
            <person name="Lux T."/>
            <person name="Spannagl M."/>
            <person name="Mayer K.F.X."/>
            <person name="Baldrich P."/>
            <person name="Meyers B.C."/>
            <person name="Huo N."/>
            <person name="Gu Y.Q."/>
            <person name="Zhou H."/>
            <person name="Devos K.M."/>
            <person name="Bennetzen J.L."/>
            <person name="Unver T."/>
            <person name="Budak H."/>
            <person name="Gulick P.J."/>
            <person name="Galiba G."/>
            <person name="Kalapos B."/>
            <person name="Nelson D.R."/>
            <person name="Li P."/>
            <person name="You F.M."/>
            <person name="Luo M.C."/>
            <person name="Dvorak J."/>
        </authorList>
    </citation>
    <scope>NUCLEOTIDE SEQUENCE [LARGE SCALE GENOMIC DNA]</scope>
    <source>
        <strain evidence="16">cv. AL8/78</strain>
    </source>
</reference>
<name>A0A453Q8G3_AEGTS</name>
<evidence type="ECO:0000256" key="5">
    <source>
        <dbReference type="ARBA" id="ARBA00022475"/>
    </source>
</evidence>
<dbReference type="PANTHER" id="PTHR12741">
    <property type="entry name" value="LYST-INTERACTING PROTEIN LIP5 DOPAMINE RESPONSIVE PROTEIN DRG-1"/>
    <property type="match status" value="1"/>
</dbReference>
<comment type="catalytic activity">
    <reaction evidence="14">
        <text>[(1-&gt;3)-beta-D-glucosyl](n) + UDP-alpha-D-glucose = [(1-&gt;3)-beta-D-glucosyl](n+1) + UDP + H(+)</text>
        <dbReference type="Rhea" id="RHEA:21476"/>
        <dbReference type="Rhea" id="RHEA-COMP:11146"/>
        <dbReference type="Rhea" id="RHEA-COMP:14303"/>
        <dbReference type="ChEBI" id="CHEBI:15378"/>
        <dbReference type="ChEBI" id="CHEBI:37671"/>
        <dbReference type="ChEBI" id="CHEBI:58223"/>
        <dbReference type="ChEBI" id="CHEBI:58885"/>
        <dbReference type="EC" id="2.4.1.34"/>
    </reaction>
</comment>
<dbReference type="Pfam" id="PF04652">
    <property type="entry name" value="Vta1"/>
    <property type="match status" value="1"/>
</dbReference>
<evidence type="ECO:0000313" key="17">
    <source>
        <dbReference type="Proteomes" id="UP000015105"/>
    </source>
</evidence>
<comment type="subcellular location">
    <subcellularLocation>
        <location evidence="2">Cell membrane</location>
    </subcellularLocation>
    <subcellularLocation>
        <location evidence="1">Membrane</location>
        <topology evidence="1">Multi-pass membrane protein</topology>
    </subcellularLocation>
</comment>
<evidence type="ECO:0000259" key="15">
    <source>
        <dbReference type="SMART" id="SM01205"/>
    </source>
</evidence>
<keyword evidence="6" id="KW-0328">Glycosyltransferase</keyword>
<evidence type="ECO:0000313" key="16">
    <source>
        <dbReference type="EnsemblPlants" id="AET6Gv21015200.68"/>
    </source>
</evidence>
<evidence type="ECO:0000256" key="3">
    <source>
        <dbReference type="ARBA" id="ARBA00009040"/>
    </source>
</evidence>
<keyword evidence="9" id="KW-0133">Cell shape</keyword>
<keyword evidence="10" id="KW-1133">Transmembrane helix</keyword>
<evidence type="ECO:0000256" key="1">
    <source>
        <dbReference type="ARBA" id="ARBA00004141"/>
    </source>
</evidence>
<reference evidence="16" key="4">
    <citation type="submission" date="2019-03" db="UniProtKB">
        <authorList>
            <consortium name="EnsemblPlants"/>
        </authorList>
    </citation>
    <scope>IDENTIFICATION</scope>
</reference>
<reference evidence="17" key="2">
    <citation type="journal article" date="2017" name="Nat. Plants">
        <title>The Aegilops tauschii genome reveals multiple impacts of transposons.</title>
        <authorList>
            <person name="Zhao G."/>
            <person name="Zou C."/>
            <person name="Li K."/>
            <person name="Wang K."/>
            <person name="Li T."/>
            <person name="Gao L."/>
            <person name="Zhang X."/>
            <person name="Wang H."/>
            <person name="Yang Z."/>
            <person name="Liu X."/>
            <person name="Jiang W."/>
            <person name="Mao L."/>
            <person name="Kong X."/>
            <person name="Jiao Y."/>
            <person name="Jia J."/>
        </authorList>
    </citation>
    <scope>NUCLEOTIDE SEQUENCE [LARGE SCALE GENOMIC DNA]</scope>
    <source>
        <strain evidence="17">cv. AL8/78</strain>
    </source>
</reference>
<organism evidence="16 17">
    <name type="scientific">Aegilops tauschii subsp. strangulata</name>
    <name type="common">Goatgrass</name>
    <dbReference type="NCBI Taxonomy" id="200361"/>
    <lineage>
        <taxon>Eukaryota</taxon>
        <taxon>Viridiplantae</taxon>
        <taxon>Streptophyta</taxon>
        <taxon>Embryophyta</taxon>
        <taxon>Tracheophyta</taxon>
        <taxon>Spermatophyta</taxon>
        <taxon>Magnoliopsida</taxon>
        <taxon>Liliopsida</taxon>
        <taxon>Poales</taxon>
        <taxon>Poaceae</taxon>
        <taxon>BOP clade</taxon>
        <taxon>Pooideae</taxon>
        <taxon>Triticodae</taxon>
        <taxon>Triticeae</taxon>
        <taxon>Triticinae</taxon>
        <taxon>Aegilops</taxon>
    </lineage>
</organism>
<dbReference type="InterPro" id="IPR039431">
    <property type="entry name" value="Vta1/CALS_N"/>
</dbReference>
<keyword evidence="7" id="KW-0808">Transferase</keyword>
<dbReference type="GO" id="GO:0005886">
    <property type="term" value="C:plasma membrane"/>
    <property type="evidence" value="ECO:0007669"/>
    <property type="project" value="UniProtKB-SubCell"/>
</dbReference>
<evidence type="ECO:0000256" key="7">
    <source>
        <dbReference type="ARBA" id="ARBA00022679"/>
    </source>
</evidence>
<keyword evidence="11" id="KW-0472">Membrane</keyword>
<keyword evidence="5" id="KW-1003">Cell membrane</keyword>
<evidence type="ECO:0000256" key="8">
    <source>
        <dbReference type="ARBA" id="ARBA00022692"/>
    </source>
</evidence>
<evidence type="ECO:0000256" key="2">
    <source>
        <dbReference type="ARBA" id="ARBA00004236"/>
    </source>
</evidence>
<dbReference type="FunFam" id="1.25.40.270:FF:000002">
    <property type="entry name" value="callose synthase 3"/>
    <property type="match status" value="1"/>
</dbReference>
<keyword evidence="12" id="KW-0961">Cell wall biogenesis/degradation</keyword>
<evidence type="ECO:0000256" key="4">
    <source>
        <dbReference type="ARBA" id="ARBA00012589"/>
    </source>
</evidence>
<dbReference type="EC" id="2.4.1.34" evidence="4"/>
<keyword evidence="17" id="KW-1185">Reference proteome</keyword>
<sequence>PYLFSSYYFWPPAARSYRSFPVGCMAPSSASTVEVASESLFDSEAVPSSIVEVTPYLRVANEVEASNPRVAYLCRFFAFRLANNLDPTASGRGVHEFKTALLQKLEIENDSTLKGRVEQSDACEMRSFYQHYYKTYITALQNAADTADRAQLKKAYQTSNVLFGVLKDAVNVSQKIQVDHAILETNNQVEEKKKVYLPDSANQTIMKYPKIQAALHALSDTRGLPWPKGHEKKADGDLLEWLQAMFGFQKDNVSNQREHLVLLLANMHIRQISKPEQQPKLDDHVLDTTMNKLFKNYKRWCKYLGRKTGLWLPTIPREVQQRKLLYMGLYLLIWDEAANLRFMPECLCYLFHHMAFELYGVLAGNVNPVTGEYVRPFYGGEEEAFLKKVVTPISRIVETDKAERSGTIKSKHSHRRNYDDLNAFFWSRDCFQLGWPMRADAEFFKKKSDLCELCSSSTPQVCVRVCFILATVRSWVQRSRRRWWWSGGGLPELTGH</sequence>
<dbReference type="GO" id="GO:0008360">
    <property type="term" value="P:regulation of cell shape"/>
    <property type="evidence" value="ECO:0007669"/>
    <property type="project" value="UniProtKB-KW"/>
</dbReference>
<reference evidence="16" key="3">
    <citation type="journal article" date="2017" name="Nature">
        <title>Genome sequence of the progenitor of the wheat D genome Aegilops tauschii.</title>
        <authorList>
            <person name="Luo M.C."/>
            <person name="Gu Y.Q."/>
            <person name="Puiu D."/>
            <person name="Wang H."/>
            <person name="Twardziok S.O."/>
            <person name="Deal K.R."/>
            <person name="Huo N."/>
            <person name="Zhu T."/>
            <person name="Wang L."/>
            <person name="Wang Y."/>
            <person name="McGuire P.E."/>
            <person name="Liu S."/>
            <person name="Long H."/>
            <person name="Ramasamy R.K."/>
            <person name="Rodriguez J.C."/>
            <person name="Van S.L."/>
            <person name="Yuan L."/>
            <person name="Wang Z."/>
            <person name="Xia Z."/>
            <person name="Xiao L."/>
            <person name="Anderson O.D."/>
            <person name="Ouyang S."/>
            <person name="Liang Y."/>
            <person name="Zimin A.V."/>
            <person name="Pertea G."/>
            <person name="Qi P."/>
            <person name="Bennetzen J.L."/>
            <person name="Dai X."/>
            <person name="Dawson M.W."/>
            <person name="Muller H.G."/>
            <person name="Kugler K."/>
            <person name="Rivarola-Duarte L."/>
            <person name="Spannagl M."/>
            <person name="Mayer K.F.X."/>
            <person name="Lu F.H."/>
            <person name="Bevan M.W."/>
            <person name="Leroy P."/>
            <person name="Li P."/>
            <person name="You F.M."/>
            <person name="Sun Q."/>
            <person name="Liu Z."/>
            <person name="Lyons E."/>
            <person name="Wicker T."/>
            <person name="Salzberg S.L."/>
            <person name="Devos K.M."/>
            <person name="Dvorak J."/>
        </authorList>
    </citation>
    <scope>NUCLEOTIDE SEQUENCE [LARGE SCALE GENOMIC DNA]</scope>
    <source>
        <strain evidence="16">cv. AL8/78</strain>
    </source>
</reference>
<dbReference type="Gene3D" id="1.25.40.270">
    <property type="entry name" value="Vacuolar protein sorting-associated protein vta1"/>
    <property type="match status" value="1"/>
</dbReference>
<dbReference type="Proteomes" id="UP000015105">
    <property type="component" value="Chromosome 6D"/>
</dbReference>
<dbReference type="Gramene" id="AET6Gv21015200.68">
    <property type="protein sequence ID" value="AET6Gv21015200.68"/>
    <property type="gene ID" value="AET6Gv21015200"/>
</dbReference>
<evidence type="ECO:0000256" key="11">
    <source>
        <dbReference type="ARBA" id="ARBA00023136"/>
    </source>
</evidence>